<keyword evidence="1" id="KW-1133">Transmembrane helix</keyword>
<keyword evidence="1" id="KW-0472">Membrane</keyword>
<evidence type="ECO:0000313" key="2">
    <source>
        <dbReference type="Proteomes" id="UP000093561"/>
    </source>
</evidence>
<keyword evidence="1" id="KW-0812">Transmembrane</keyword>
<dbReference type="Proteomes" id="UP000093561">
    <property type="component" value="Unassembled WGS sequence"/>
</dbReference>
<accession>A0AAF5PJR8</accession>
<reference evidence="2" key="2">
    <citation type="journal article" date="2016" name="Mol. Ecol.">
        <title>Population genomics of the filarial nematode parasite Wuchereria bancrofti from mosquitoes.</title>
        <authorList>
            <person name="Small S.T."/>
            <person name="Reimer L.J."/>
            <person name="Tisch D.J."/>
            <person name="King C.L."/>
            <person name="Christensen B.M."/>
            <person name="Siba P.M."/>
            <person name="Kazura J.W."/>
            <person name="Serre D."/>
            <person name="Zimmerman P.A."/>
        </authorList>
    </citation>
    <scope>NUCLEOTIDE SEQUENCE</scope>
    <source>
        <strain evidence="2">pt0022</strain>
    </source>
</reference>
<dbReference type="AlphaFoldDB" id="A0AAF5PJR8"/>
<reference evidence="2" key="1">
    <citation type="submission" date="2015-03" db="EMBL/GenBank/DDBJ databases">
        <title>Wuchereria bancrofti Genome Sequencing Papua New Guinea Strain.</title>
        <authorList>
            <person name="Small S.T."/>
            <person name="Serre D."/>
            <person name="Zimmerman P.A."/>
        </authorList>
    </citation>
    <scope>NUCLEOTIDE SEQUENCE [LARGE SCALE GENOMIC DNA]</scope>
    <source>
        <strain evidence="2">pt0022</strain>
    </source>
</reference>
<feature type="transmembrane region" description="Helical" evidence="1">
    <location>
        <begin position="22"/>
        <end position="42"/>
    </location>
</feature>
<evidence type="ECO:0000256" key="1">
    <source>
        <dbReference type="SAM" id="Phobius"/>
    </source>
</evidence>
<reference evidence="3" key="3">
    <citation type="submission" date="2024-02" db="UniProtKB">
        <authorList>
            <consortium name="WormBaseParasite"/>
        </authorList>
    </citation>
    <scope>IDENTIFICATION</scope>
    <source>
        <strain evidence="3">pt0022</strain>
    </source>
</reference>
<feature type="transmembrane region" description="Helical" evidence="1">
    <location>
        <begin position="48"/>
        <end position="71"/>
    </location>
</feature>
<dbReference type="WBParaSite" id="mrna-Wban_01710">
    <property type="protein sequence ID" value="mrna-Wban_01710"/>
    <property type="gene ID" value="Wban_01710"/>
</dbReference>
<feature type="transmembrane region" description="Helical" evidence="1">
    <location>
        <begin position="92"/>
        <end position="119"/>
    </location>
</feature>
<name>A0AAF5PJR8_WUCBA</name>
<evidence type="ECO:0000313" key="3">
    <source>
        <dbReference type="WBParaSite" id="mrna-Wban_01710"/>
    </source>
</evidence>
<organism evidence="2 3">
    <name type="scientific">Wuchereria bancrofti</name>
    <dbReference type="NCBI Taxonomy" id="6293"/>
    <lineage>
        <taxon>Eukaryota</taxon>
        <taxon>Metazoa</taxon>
        <taxon>Ecdysozoa</taxon>
        <taxon>Nematoda</taxon>
        <taxon>Chromadorea</taxon>
        <taxon>Rhabditida</taxon>
        <taxon>Spirurina</taxon>
        <taxon>Spiruromorpha</taxon>
        <taxon>Filarioidea</taxon>
        <taxon>Onchocercidae</taxon>
        <taxon>Wuchereria</taxon>
    </lineage>
</organism>
<protein>
    <submittedName>
        <fullName evidence="3">Uncharacterized protein</fullName>
    </submittedName>
</protein>
<proteinExistence type="predicted"/>
<feature type="transmembrane region" description="Helical" evidence="1">
    <location>
        <begin position="139"/>
        <end position="159"/>
    </location>
</feature>
<sequence length="191" mass="21849">MEYDYEPRYCFRLVSLQICCKLFVIGDILLHLLICGFFVKLATLEMVFVPFGVAQLMLTLLPTLFYIGIINESDRLMLPMLVARIRKNFQKFQITMMLIVGTVTILTWIAFALLLFSLIHLESPIKRLSPSTYLGLQSITMTICWIVLILEGSILQAGYKHIKRQMDQRNADEEFTPFINGGSSTMKPTAV</sequence>